<evidence type="ECO:0000256" key="2">
    <source>
        <dbReference type="SAM" id="Phobius"/>
    </source>
</evidence>
<evidence type="ECO:0000313" key="4">
    <source>
        <dbReference type="EMBL" id="PQO32060.1"/>
    </source>
</evidence>
<comment type="caution">
    <text evidence="4">The sequence shown here is derived from an EMBL/GenBank/DDBJ whole genome shotgun (WGS) entry which is preliminary data.</text>
</comment>
<keyword evidence="2" id="KW-0812">Transmembrane</keyword>
<protein>
    <recommendedName>
        <fullName evidence="3">Endonuclease/exonuclease/phosphatase domain-containing protein</fullName>
    </recommendedName>
</protein>
<dbReference type="Gene3D" id="3.60.10.10">
    <property type="entry name" value="Endonuclease/exonuclease/phosphatase"/>
    <property type="match status" value="1"/>
</dbReference>
<dbReference type="EMBL" id="PUHY01000012">
    <property type="protein sequence ID" value="PQO32060.1"/>
    <property type="molecule type" value="Genomic_DNA"/>
</dbReference>
<proteinExistence type="predicted"/>
<reference evidence="4 5" key="1">
    <citation type="submission" date="2018-02" db="EMBL/GenBank/DDBJ databases">
        <title>Comparative genomes isolates from brazilian mangrove.</title>
        <authorList>
            <person name="Araujo J.E."/>
            <person name="Taketani R.G."/>
            <person name="Silva M.C.P."/>
            <person name="Loureco M.V."/>
            <person name="Andreote F.D."/>
        </authorList>
    </citation>
    <scope>NUCLEOTIDE SEQUENCE [LARGE SCALE GENOMIC DNA]</scope>
    <source>
        <strain evidence="4 5">Hex-1 MGV</strain>
    </source>
</reference>
<gene>
    <name evidence="4" type="ORF">C5Y83_17605</name>
</gene>
<feature type="domain" description="Endonuclease/exonuclease/phosphatase" evidence="3">
    <location>
        <begin position="116"/>
        <end position="325"/>
    </location>
</feature>
<keyword evidence="2" id="KW-0472">Membrane</keyword>
<evidence type="ECO:0000313" key="5">
    <source>
        <dbReference type="Proteomes" id="UP000238322"/>
    </source>
</evidence>
<dbReference type="AlphaFoldDB" id="A0A2S8FJ42"/>
<sequence length="338" mass="37473">MTNDAVVAEAPAKSWWTWSRQFFWARTKMLVVLLVALTLLTLFAPHHWLLDLLANLRVQQVILGLFLLTMCALFQEWKWGAAAFVCLLLHVPGFGPFTTGGGAASNSGHIKVAVSNVLSSNPNIDAILSDVLSGDPDLFVILELTSQQANEVDQATRQDYPYAVVRPDDWGNFGIGLYSKVPFDSSEVFQLNEKIDSIEVRITIDQHRYRIIGTHPLPPVRAAGFASRNEHLRQLTDRVLHKKNHRENLPTIVVGDLNVTPWSPCFTYIANPVSGLRRATARFDVTPTWYVAPVFPFGLVLDHALISSELVCTEKQIGGPTGSDHRSVTVTIAPRASN</sequence>
<name>A0A2S8FJ42_9BACT</name>
<evidence type="ECO:0000256" key="1">
    <source>
        <dbReference type="SAM" id="MobiDB-lite"/>
    </source>
</evidence>
<dbReference type="InterPro" id="IPR036691">
    <property type="entry name" value="Endo/exonu/phosph_ase_sf"/>
</dbReference>
<dbReference type="GO" id="GO:0003824">
    <property type="term" value="F:catalytic activity"/>
    <property type="evidence" value="ECO:0007669"/>
    <property type="project" value="InterPro"/>
</dbReference>
<evidence type="ECO:0000259" key="3">
    <source>
        <dbReference type="Pfam" id="PF03372"/>
    </source>
</evidence>
<dbReference type="Proteomes" id="UP000238322">
    <property type="component" value="Unassembled WGS sequence"/>
</dbReference>
<dbReference type="RefSeq" id="WP_105331073.1">
    <property type="nucleotide sequence ID" value="NZ_PUHY01000012.1"/>
</dbReference>
<organism evidence="4 5">
    <name type="scientific">Blastopirellula marina</name>
    <dbReference type="NCBI Taxonomy" id="124"/>
    <lineage>
        <taxon>Bacteria</taxon>
        <taxon>Pseudomonadati</taxon>
        <taxon>Planctomycetota</taxon>
        <taxon>Planctomycetia</taxon>
        <taxon>Pirellulales</taxon>
        <taxon>Pirellulaceae</taxon>
        <taxon>Blastopirellula</taxon>
    </lineage>
</organism>
<dbReference type="SUPFAM" id="SSF56219">
    <property type="entry name" value="DNase I-like"/>
    <property type="match status" value="1"/>
</dbReference>
<accession>A0A2S8FJ42</accession>
<feature type="transmembrane region" description="Helical" evidence="2">
    <location>
        <begin position="29"/>
        <end position="50"/>
    </location>
</feature>
<feature type="region of interest" description="Disordered" evidence="1">
    <location>
        <begin position="317"/>
        <end position="338"/>
    </location>
</feature>
<dbReference type="Pfam" id="PF03372">
    <property type="entry name" value="Exo_endo_phos"/>
    <property type="match status" value="1"/>
</dbReference>
<dbReference type="InterPro" id="IPR005135">
    <property type="entry name" value="Endo/exonuclease/phosphatase"/>
</dbReference>
<keyword evidence="2" id="KW-1133">Transmembrane helix</keyword>
<dbReference type="OrthoDB" id="9796594at2"/>